<keyword evidence="1" id="KW-0472">Membrane</keyword>
<keyword evidence="1" id="KW-1133">Transmembrane helix</keyword>
<evidence type="ECO:0000313" key="2">
    <source>
        <dbReference type="EMBL" id="TKA63301.1"/>
    </source>
</evidence>
<keyword evidence="1" id="KW-0812">Transmembrane</keyword>
<feature type="transmembrane region" description="Helical" evidence="1">
    <location>
        <begin position="128"/>
        <end position="148"/>
    </location>
</feature>
<accession>A0A4U0WKA9</accession>
<dbReference type="Proteomes" id="UP000308768">
    <property type="component" value="Unassembled WGS sequence"/>
</dbReference>
<comment type="caution">
    <text evidence="2">The sequence shown here is derived from an EMBL/GenBank/DDBJ whole genome shotgun (WGS) entry which is preliminary data.</text>
</comment>
<keyword evidence="3" id="KW-1185">Reference proteome</keyword>
<organism evidence="2 3">
    <name type="scientific">Cryomyces minteri</name>
    <dbReference type="NCBI Taxonomy" id="331657"/>
    <lineage>
        <taxon>Eukaryota</taxon>
        <taxon>Fungi</taxon>
        <taxon>Dikarya</taxon>
        <taxon>Ascomycota</taxon>
        <taxon>Pezizomycotina</taxon>
        <taxon>Dothideomycetes</taxon>
        <taxon>Dothideomycetes incertae sedis</taxon>
        <taxon>Cryomyces</taxon>
    </lineage>
</organism>
<evidence type="ECO:0000313" key="3">
    <source>
        <dbReference type="Proteomes" id="UP000308768"/>
    </source>
</evidence>
<proteinExistence type="predicted"/>
<gene>
    <name evidence="2" type="ORF">B0A49_10301</name>
</gene>
<sequence length="183" mass="20192">MSIPLMFERQNVAQHRGHALDAQGQFAEIPNGLDKGSLSGFSGVPQPAHKELQGAYGDLDVQDDHGTHTKDQSNVLEPGIWRWDRTVNTRSPRISKGPMVLFFVPYVPQVLGADLTEAKFPEANDTPLWQHLWLVFLTLGLCAFWWLAGRKGRPFAGVLMGISAVARVFMQCNEAAGPALTNK</sequence>
<protein>
    <submittedName>
        <fullName evidence="2">Uncharacterized protein</fullName>
    </submittedName>
</protein>
<dbReference type="AlphaFoldDB" id="A0A4U0WKA9"/>
<dbReference type="EMBL" id="NAJN01001423">
    <property type="protein sequence ID" value="TKA63301.1"/>
    <property type="molecule type" value="Genomic_DNA"/>
</dbReference>
<evidence type="ECO:0000256" key="1">
    <source>
        <dbReference type="SAM" id="Phobius"/>
    </source>
</evidence>
<reference evidence="2 3" key="1">
    <citation type="submission" date="2017-03" db="EMBL/GenBank/DDBJ databases">
        <title>Genomes of endolithic fungi from Antarctica.</title>
        <authorList>
            <person name="Coleine C."/>
            <person name="Masonjones S."/>
            <person name="Stajich J.E."/>
        </authorList>
    </citation>
    <scope>NUCLEOTIDE SEQUENCE [LARGE SCALE GENOMIC DNA]</scope>
    <source>
        <strain evidence="2 3">CCFEE 5187</strain>
    </source>
</reference>
<name>A0A4U0WKA9_9PEZI</name>